<dbReference type="EMBL" id="ML213590">
    <property type="protein sequence ID" value="TFK44266.1"/>
    <property type="molecule type" value="Genomic_DNA"/>
</dbReference>
<dbReference type="AlphaFoldDB" id="A0A5C3MIT1"/>
<proteinExistence type="predicted"/>
<feature type="compositionally biased region" description="Low complexity" evidence="1">
    <location>
        <begin position="331"/>
        <end position="352"/>
    </location>
</feature>
<evidence type="ECO:0000256" key="1">
    <source>
        <dbReference type="SAM" id="MobiDB-lite"/>
    </source>
</evidence>
<name>A0A5C3MIT1_9AGAR</name>
<keyword evidence="2" id="KW-0812">Transmembrane</keyword>
<feature type="region of interest" description="Disordered" evidence="1">
    <location>
        <begin position="330"/>
        <end position="352"/>
    </location>
</feature>
<feature type="transmembrane region" description="Helical" evidence="2">
    <location>
        <begin position="100"/>
        <end position="121"/>
    </location>
</feature>
<dbReference type="Proteomes" id="UP000308652">
    <property type="component" value="Unassembled WGS sequence"/>
</dbReference>
<evidence type="ECO:0000256" key="2">
    <source>
        <dbReference type="SAM" id="Phobius"/>
    </source>
</evidence>
<accession>A0A5C3MIT1</accession>
<evidence type="ECO:0000313" key="4">
    <source>
        <dbReference type="Proteomes" id="UP000308652"/>
    </source>
</evidence>
<sequence length="448" mass="48987">MVNVSINSRGKTGVFVAMVGAVMALLKFKEDSEYKQVDGDEEEGRVALTSPPAYRDAVSPNDEAGMALLNTELPTTNTRRTRKKGCCVCFGINCSLFCKALGIVTLLFTLYGAARLLWWAFTPGPTGLENLPVFSTALGCLDTPHLYNDTQISFTSPVGSLHDDHAFDIRGDAVGTFTLAQAPDGAKEIKYDMTISSNDAALLKNIHFREPHGTDSRFIVTTPRPAVGSKSCTRFDITMYVPSNLKKLHVASHSPMHFQVAKEAHVHLDDLYVTLFAMEPKNMIVSHEKLHANNMALEVYRGWIVGEASIVKETSIITQRGDGIANLRIHPTTPSNPESPEPATLRTTTGAGRTDISYVGSKGYKRLIDSIHISSRNADLHLTYKEAEFNGKIELSSKSYTLTGASKLQSDPNAGGDEEDSKWTHYAGDVNGGDKIYVSSRGWTGLYF</sequence>
<keyword evidence="2" id="KW-1133">Transmembrane helix</keyword>
<feature type="region of interest" description="Disordered" evidence="1">
    <location>
        <begin position="36"/>
        <end position="60"/>
    </location>
</feature>
<protein>
    <submittedName>
        <fullName evidence="3">Uncharacterized protein</fullName>
    </submittedName>
</protein>
<gene>
    <name evidence="3" type="ORF">BDQ12DRAFT_701788</name>
</gene>
<keyword evidence="4" id="KW-1185">Reference proteome</keyword>
<dbReference type="OrthoDB" id="2991206at2759"/>
<keyword evidence="2" id="KW-0472">Membrane</keyword>
<organism evidence="3 4">
    <name type="scientific">Crucibulum laeve</name>
    <dbReference type="NCBI Taxonomy" id="68775"/>
    <lineage>
        <taxon>Eukaryota</taxon>
        <taxon>Fungi</taxon>
        <taxon>Dikarya</taxon>
        <taxon>Basidiomycota</taxon>
        <taxon>Agaricomycotina</taxon>
        <taxon>Agaricomycetes</taxon>
        <taxon>Agaricomycetidae</taxon>
        <taxon>Agaricales</taxon>
        <taxon>Agaricineae</taxon>
        <taxon>Nidulariaceae</taxon>
        <taxon>Crucibulum</taxon>
    </lineage>
</organism>
<evidence type="ECO:0000313" key="3">
    <source>
        <dbReference type="EMBL" id="TFK44266.1"/>
    </source>
</evidence>
<reference evidence="3 4" key="1">
    <citation type="journal article" date="2019" name="Nat. Ecol. Evol.">
        <title>Megaphylogeny resolves global patterns of mushroom evolution.</title>
        <authorList>
            <person name="Varga T."/>
            <person name="Krizsan K."/>
            <person name="Foldi C."/>
            <person name="Dima B."/>
            <person name="Sanchez-Garcia M."/>
            <person name="Sanchez-Ramirez S."/>
            <person name="Szollosi G.J."/>
            <person name="Szarkandi J.G."/>
            <person name="Papp V."/>
            <person name="Albert L."/>
            <person name="Andreopoulos W."/>
            <person name="Angelini C."/>
            <person name="Antonin V."/>
            <person name="Barry K.W."/>
            <person name="Bougher N.L."/>
            <person name="Buchanan P."/>
            <person name="Buyck B."/>
            <person name="Bense V."/>
            <person name="Catcheside P."/>
            <person name="Chovatia M."/>
            <person name="Cooper J."/>
            <person name="Damon W."/>
            <person name="Desjardin D."/>
            <person name="Finy P."/>
            <person name="Geml J."/>
            <person name="Haridas S."/>
            <person name="Hughes K."/>
            <person name="Justo A."/>
            <person name="Karasinski D."/>
            <person name="Kautmanova I."/>
            <person name="Kiss B."/>
            <person name="Kocsube S."/>
            <person name="Kotiranta H."/>
            <person name="LaButti K.M."/>
            <person name="Lechner B.E."/>
            <person name="Liimatainen K."/>
            <person name="Lipzen A."/>
            <person name="Lukacs Z."/>
            <person name="Mihaltcheva S."/>
            <person name="Morgado L.N."/>
            <person name="Niskanen T."/>
            <person name="Noordeloos M.E."/>
            <person name="Ohm R.A."/>
            <person name="Ortiz-Santana B."/>
            <person name="Ovrebo C."/>
            <person name="Racz N."/>
            <person name="Riley R."/>
            <person name="Savchenko A."/>
            <person name="Shiryaev A."/>
            <person name="Soop K."/>
            <person name="Spirin V."/>
            <person name="Szebenyi C."/>
            <person name="Tomsovsky M."/>
            <person name="Tulloss R.E."/>
            <person name="Uehling J."/>
            <person name="Grigoriev I.V."/>
            <person name="Vagvolgyi C."/>
            <person name="Papp T."/>
            <person name="Martin F.M."/>
            <person name="Miettinen O."/>
            <person name="Hibbett D.S."/>
            <person name="Nagy L.G."/>
        </authorList>
    </citation>
    <scope>NUCLEOTIDE SEQUENCE [LARGE SCALE GENOMIC DNA]</scope>
    <source>
        <strain evidence="3 4">CBS 166.37</strain>
    </source>
</reference>